<dbReference type="Pfam" id="PF18558">
    <property type="entry name" value="HTH_51"/>
    <property type="match status" value="1"/>
</dbReference>
<dbReference type="InterPro" id="IPR014043">
    <property type="entry name" value="Acyl_transferase_dom"/>
</dbReference>
<dbReference type="SUPFAM" id="SSF47336">
    <property type="entry name" value="ACP-like"/>
    <property type="match status" value="2"/>
</dbReference>
<evidence type="ECO:0000256" key="4">
    <source>
        <dbReference type="ARBA" id="ARBA00022603"/>
    </source>
</evidence>
<dbReference type="InterPro" id="IPR036736">
    <property type="entry name" value="ACP-like_sf"/>
</dbReference>
<organism evidence="11 12">
    <name type="scientific">Penicillium cataractarum</name>
    <dbReference type="NCBI Taxonomy" id="2100454"/>
    <lineage>
        <taxon>Eukaryota</taxon>
        <taxon>Fungi</taxon>
        <taxon>Dikarya</taxon>
        <taxon>Ascomycota</taxon>
        <taxon>Pezizomycotina</taxon>
        <taxon>Eurotiomycetes</taxon>
        <taxon>Eurotiomycetidae</taxon>
        <taxon>Eurotiales</taxon>
        <taxon>Aspergillaceae</taxon>
        <taxon>Penicillium</taxon>
    </lineage>
</organism>
<keyword evidence="5" id="KW-0808">Transferase</keyword>
<dbReference type="Gene3D" id="3.10.129.110">
    <property type="entry name" value="Polyketide synthase dehydratase"/>
    <property type="match status" value="1"/>
</dbReference>
<reference evidence="11" key="2">
    <citation type="journal article" date="2023" name="IMA Fungus">
        <title>Comparative genomic study of the Penicillium genus elucidates a diverse pangenome and 15 lateral gene transfer events.</title>
        <authorList>
            <person name="Petersen C."/>
            <person name="Sorensen T."/>
            <person name="Nielsen M.R."/>
            <person name="Sondergaard T.E."/>
            <person name="Sorensen J.L."/>
            <person name="Fitzpatrick D.A."/>
            <person name="Frisvad J.C."/>
            <person name="Nielsen K.L."/>
        </authorList>
    </citation>
    <scope>NUCLEOTIDE SEQUENCE</scope>
    <source>
        <strain evidence="11">IBT 29864</strain>
    </source>
</reference>
<dbReference type="Gene3D" id="3.30.70.3290">
    <property type="match status" value="1"/>
</dbReference>
<dbReference type="PROSITE" id="PS52019">
    <property type="entry name" value="PKS_MFAS_DH"/>
    <property type="match status" value="1"/>
</dbReference>
<evidence type="ECO:0000256" key="6">
    <source>
        <dbReference type="ARBA" id="ARBA00023268"/>
    </source>
</evidence>
<dbReference type="SMART" id="SM00825">
    <property type="entry name" value="PKS_KS"/>
    <property type="match status" value="1"/>
</dbReference>
<dbReference type="Gene3D" id="3.40.366.10">
    <property type="entry name" value="Malonyl-Coenzyme A Acyl Carrier Protein, domain 2"/>
    <property type="match status" value="2"/>
</dbReference>
<dbReference type="RefSeq" id="XP_056557535.1">
    <property type="nucleotide sequence ID" value="XM_056695323.1"/>
</dbReference>
<dbReference type="PROSITE" id="PS52004">
    <property type="entry name" value="KS3_2"/>
    <property type="match status" value="1"/>
</dbReference>
<comment type="caution">
    <text evidence="7">Lacks conserved residue(s) required for the propagation of feature annotation.</text>
</comment>
<dbReference type="InterPro" id="IPR016039">
    <property type="entry name" value="Thiolase-like"/>
</dbReference>
<dbReference type="Gene3D" id="3.40.50.150">
    <property type="entry name" value="Vaccinia Virus protein VP39"/>
    <property type="match status" value="1"/>
</dbReference>
<protein>
    <submittedName>
        <fullName evidence="11">Type I Polyketide synthases (Type I PKS)</fullName>
    </submittedName>
</protein>
<keyword evidence="3" id="KW-0597">Phosphoprotein</keyword>
<dbReference type="Gene3D" id="3.40.47.10">
    <property type="match status" value="1"/>
</dbReference>
<dbReference type="CDD" id="cd02440">
    <property type="entry name" value="AdoMet_MTases"/>
    <property type="match status" value="1"/>
</dbReference>
<dbReference type="Pfam" id="PF16073">
    <property type="entry name" value="SAT"/>
    <property type="match status" value="1"/>
</dbReference>
<comment type="caution">
    <text evidence="11">The sequence shown here is derived from an EMBL/GenBank/DDBJ whole genome shotgun (WGS) entry which is preliminary data.</text>
</comment>
<dbReference type="Pfam" id="PF14765">
    <property type="entry name" value="PS-DH"/>
    <property type="match status" value="1"/>
</dbReference>
<name>A0A9W9SLN6_9EURO</name>
<dbReference type="EMBL" id="JAPZBS010000002">
    <property type="protein sequence ID" value="KAJ5379964.1"/>
    <property type="molecule type" value="Genomic_DNA"/>
</dbReference>
<dbReference type="InterPro" id="IPR016036">
    <property type="entry name" value="Malonyl_transacylase_ACP-bd"/>
</dbReference>
<dbReference type="GO" id="GO:0008168">
    <property type="term" value="F:methyltransferase activity"/>
    <property type="evidence" value="ECO:0007669"/>
    <property type="project" value="UniProtKB-KW"/>
</dbReference>
<dbReference type="SUPFAM" id="SSF55048">
    <property type="entry name" value="Probable ACP-binding domain of malonyl-CoA ACP transacylase"/>
    <property type="match status" value="1"/>
</dbReference>
<evidence type="ECO:0000256" key="7">
    <source>
        <dbReference type="PROSITE-ProRule" id="PRU01363"/>
    </source>
</evidence>
<evidence type="ECO:0000256" key="1">
    <source>
        <dbReference type="ARBA" id="ARBA00004721"/>
    </source>
</evidence>
<dbReference type="SUPFAM" id="SSF52151">
    <property type="entry name" value="FabD/lysophospholipase-like"/>
    <property type="match status" value="1"/>
</dbReference>
<sequence>MSLLLPSAIVCGPQTNLPSKRNLDRLRNYLTQRSDVEHLLQAVTELPDLLSALQEHDPDLRLIPVSSLNHLREWCLDHSIVLQIPETLPNVLLAPLTVLIHIIQYLEYCDHLSSEDAHARLRQSIRNGGFQGLCTGSLSAAALACSTTRAEIDQNAAVALNLAMCIGAYVDLGLALEPDSPMTCFIARWRHGSQREDVDQILNNYPQVRLKSDLSGHEPVTHFFVPKAYVSVNMDECSATITALEASIPALRDCLRSKSIQFAKVQVNGRYHTVRNIKSLGNLLEFSQHQSKLRFPQTDYQNIPWRNNTTGKVVERADQLHEICLRSILTEPASWHLTISETVKTIASATPDDCHIQILEVGLISCVPSSLSSLPNVHVSRAAVPGETQNISELRDYNYTEECIAVVGAACKYPGAESLDELWRVISTAQTMNGQAPSQRYDPTDLRQGPSQSMDLSGNFISGVDQFDYSFFGISPREAMYMDPQQRIALQVAYRAVESSGYFGDGSQTTEVGCYLGVGGSDYEHNVNAHTPTAFSFIGTSRAFISGRISHFFRWTGPSMTIDTACSSSAVAIHQACRDILSGDCAMALAGGINVMSNSTTHQNLATANFLNATSTPCRSFDSGGNGYSRGEGCGLVVLKKLTVAVADGDHILGVIPATATNQSDGSSSITVPVSEQQISLYRRALGRAKMIPEDISYVEAHGTGTPRGDPIEWRSIHEVFGRGRESNLNIGSVKGNIGHTEAASGVASVLKVLLMIKYQQLPPQAHFTSLNHDIPSAQQKHLTVNKRSLQWNRRLRAACVNNYGASGNNTVIIVCEPPKAKTTKSLIRDERGNQTGTSHPFLISGHSLGSLKRNIAAISKFVDMCHPTLDDVAFNVARMQNRSLRHRVVFGASSLEELQHRLKDPSHLSLDTHTTEAGPKPVVMVFSGQSGVTVHLHKAVYDASCLVRKHVDQCDAILRSMGLPSMFPAIFSQDPISDIVQLHCAIFTLQYACAAAWLDSGLSVQRVIGHSFGQLTAMCVAGIITLSDGLKLVSGRAKLIESKWGNEKGAMLSIKADRATTVALTQSEAKLGLEIACFNGPTSHVLVGSNAAIETVASTASNSTVRKLNTSHGFHSRYIDSFLDEYLELAQSINYSTPTIPIETCSELSSWESFTPALVVEHSRKPVYFVDAVRRIKESLGSCVWLEAGSGSSGVTLAKSALNGSDSDSFHGLQLGTEDALESLSETTSRLWKDRVSVQFWKYHRGENSSFKPLSLPGYQFDETSHWLPRAERVRNEPLSKRVPPMLSLENFSSPERHLSVFTIDQLSSEIAEILQARKVLDGLLWPLSLYIELVCRAAALLTPALPREFQRLRVENLEIKSPLGSQVDTHLELRLRITGQRAWEWSLEGQTSMQTLLYATGRVVLEDRRRSGTEIQRSYLSILESKHCRGLLADDTAFSASGSIAYKLLEKVAEYDMSYQAIASIKMNEQEALAQVIVPRAAGEWVKRKTVHPVLLDQFTLVAELHALSMIKCKRAEVFTCSEVGETVVYEELSPVSTASWTVYTYQSSLHGRVATYDIYVFDSASRTIIFSVLGAKFVKISSHILQEIVHRANSTPDLSENTLQTKAASPAMQTIQKADPLPTLPTNLHSLPHVWSVAAQLVHELTGYPVERITAETMLCNVGMDSLAATELEHKIREILEADINIQSFGQNFTFGSLVDMVPSQGSSRQAENTGSSICSTPFTSSAGRSSPVSEVDSCGILSDAMIKLCKIVEEYLGSTESVQPGMELRSLGLDSLVTMELESELYKTFGQQLSLMQMGEEVTINELHDLLMQSHLATVVDERIESKQSIAWKASQSPHFVDEAADTFALVQYKIGEYAEAAHFLGFFDRVYPQQMSLVLAYVTEAFAALGCDLSEISPGSLIPCIPHIPKHDNVIAYYHHFLHQVGLIIPSDNGFIRTSEPCKRVDPGPLHLDIVHSFPYHGSEHELLRRTGAQLADCLTGKADALRLLFSDKTTGELLQDVYTNAPMFKMGTLILGHFLPQALESFAATCKEPVRILELGAGTGGTTRFILDQLVTRGIPIQYTFTDISSTLVSRARDTFRAYDCVEYMTLNVEQIPPEVAGSYDVILSSNCIHATKDLRQSCQGLYDLLRPKGMLCLLELTRDVPWLDLTFGLLDGWWRFDDGREHALANEQMWKRLLQGAGFTHVDWSNDESRESDVFRLIMALKK</sequence>
<dbReference type="Pfam" id="PF00698">
    <property type="entry name" value="Acyl_transf_1"/>
    <property type="match status" value="1"/>
</dbReference>
<feature type="region of interest" description="N-terminal hotdog fold" evidence="7">
    <location>
        <begin position="1285"/>
        <end position="1412"/>
    </location>
</feature>
<dbReference type="GO" id="GO:0006633">
    <property type="term" value="P:fatty acid biosynthetic process"/>
    <property type="evidence" value="ECO:0007669"/>
    <property type="project" value="InterPro"/>
</dbReference>
<dbReference type="Gene3D" id="1.10.1200.10">
    <property type="entry name" value="ACP-like"/>
    <property type="match status" value="2"/>
</dbReference>
<dbReference type="GO" id="GO:0044550">
    <property type="term" value="P:secondary metabolite biosynthetic process"/>
    <property type="evidence" value="ECO:0007669"/>
    <property type="project" value="TreeGrafter"/>
</dbReference>
<evidence type="ECO:0000256" key="3">
    <source>
        <dbReference type="ARBA" id="ARBA00022553"/>
    </source>
</evidence>
<feature type="domain" description="Ketosynthase family 3 (KS3)" evidence="9">
    <location>
        <begin position="401"/>
        <end position="817"/>
    </location>
</feature>
<evidence type="ECO:0000256" key="5">
    <source>
        <dbReference type="ARBA" id="ARBA00022679"/>
    </source>
</evidence>
<dbReference type="GO" id="GO:0032259">
    <property type="term" value="P:methylation"/>
    <property type="evidence" value="ECO:0007669"/>
    <property type="project" value="UniProtKB-KW"/>
</dbReference>
<feature type="domain" description="PKS/mFAS DH" evidence="10">
    <location>
        <begin position="1285"/>
        <end position="1589"/>
    </location>
</feature>
<dbReference type="PANTHER" id="PTHR43775">
    <property type="entry name" value="FATTY ACID SYNTHASE"/>
    <property type="match status" value="1"/>
</dbReference>
<dbReference type="SMART" id="SM00827">
    <property type="entry name" value="PKS_AT"/>
    <property type="match status" value="1"/>
</dbReference>
<feature type="domain" description="Carrier" evidence="8">
    <location>
        <begin position="1743"/>
        <end position="1819"/>
    </location>
</feature>
<keyword evidence="2" id="KW-0596">Phosphopantetheine</keyword>
<evidence type="ECO:0000259" key="8">
    <source>
        <dbReference type="PROSITE" id="PS50075"/>
    </source>
</evidence>
<keyword evidence="6" id="KW-0511">Multifunctional enzyme</keyword>
<dbReference type="SUPFAM" id="SSF53901">
    <property type="entry name" value="Thiolase-like"/>
    <property type="match status" value="1"/>
</dbReference>
<dbReference type="InterPro" id="IPR049900">
    <property type="entry name" value="PKS_mFAS_DH"/>
</dbReference>
<dbReference type="InterPro" id="IPR014031">
    <property type="entry name" value="Ketoacyl_synth_C"/>
</dbReference>
<dbReference type="SUPFAM" id="SSF53335">
    <property type="entry name" value="S-adenosyl-L-methionine-dependent methyltransferases"/>
    <property type="match status" value="1"/>
</dbReference>
<evidence type="ECO:0000313" key="11">
    <source>
        <dbReference type="EMBL" id="KAJ5379964.1"/>
    </source>
</evidence>
<keyword evidence="4" id="KW-0489">Methyltransferase</keyword>
<dbReference type="InterPro" id="IPR018201">
    <property type="entry name" value="Ketoacyl_synth_AS"/>
</dbReference>
<dbReference type="CDD" id="cd00833">
    <property type="entry name" value="PKS"/>
    <property type="match status" value="1"/>
</dbReference>
<dbReference type="InterPro" id="IPR016035">
    <property type="entry name" value="Acyl_Trfase/lysoPLipase"/>
</dbReference>
<dbReference type="GO" id="GO:0004315">
    <property type="term" value="F:3-oxoacyl-[acyl-carrier-protein] synthase activity"/>
    <property type="evidence" value="ECO:0007669"/>
    <property type="project" value="InterPro"/>
</dbReference>
<dbReference type="OrthoDB" id="429813at2759"/>
<dbReference type="Pfam" id="PF00109">
    <property type="entry name" value="ketoacyl-synt"/>
    <property type="match status" value="1"/>
</dbReference>
<dbReference type="Pfam" id="PF08242">
    <property type="entry name" value="Methyltransf_12"/>
    <property type="match status" value="1"/>
</dbReference>
<dbReference type="InterPro" id="IPR014030">
    <property type="entry name" value="Ketoacyl_synth_N"/>
</dbReference>
<dbReference type="InterPro" id="IPR013217">
    <property type="entry name" value="Methyltransf_12"/>
</dbReference>
<dbReference type="PANTHER" id="PTHR43775:SF21">
    <property type="entry name" value="NON-REDUCING POLYKETIDE SYNTHASE AUSA-RELATED"/>
    <property type="match status" value="1"/>
</dbReference>
<dbReference type="InterPro" id="IPR001227">
    <property type="entry name" value="Ac_transferase_dom_sf"/>
</dbReference>
<dbReference type="GeneID" id="81434500"/>
<dbReference type="GO" id="GO:0004312">
    <property type="term" value="F:fatty acid synthase activity"/>
    <property type="evidence" value="ECO:0007669"/>
    <property type="project" value="TreeGrafter"/>
</dbReference>
<keyword evidence="12" id="KW-1185">Reference proteome</keyword>
<dbReference type="PROSITE" id="PS50075">
    <property type="entry name" value="CARRIER"/>
    <property type="match status" value="1"/>
</dbReference>
<feature type="region of interest" description="C-terminal hotdog fold" evidence="7">
    <location>
        <begin position="1439"/>
        <end position="1589"/>
    </location>
</feature>
<comment type="pathway">
    <text evidence="1">Secondary metabolite biosynthesis; terpenoid biosynthesis.</text>
</comment>
<dbReference type="InterPro" id="IPR009081">
    <property type="entry name" value="PP-bd_ACP"/>
</dbReference>
<dbReference type="PROSITE" id="PS00606">
    <property type="entry name" value="KS3_1"/>
    <property type="match status" value="1"/>
</dbReference>
<dbReference type="Pfam" id="PF02801">
    <property type="entry name" value="Ketoacyl-synt_C"/>
    <property type="match status" value="1"/>
</dbReference>
<evidence type="ECO:0000256" key="2">
    <source>
        <dbReference type="ARBA" id="ARBA00022450"/>
    </source>
</evidence>
<dbReference type="Proteomes" id="UP001147782">
    <property type="component" value="Unassembled WGS sequence"/>
</dbReference>
<evidence type="ECO:0000313" key="12">
    <source>
        <dbReference type="Proteomes" id="UP001147782"/>
    </source>
</evidence>
<evidence type="ECO:0000259" key="9">
    <source>
        <dbReference type="PROSITE" id="PS52004"/>
    </source>
</evidence>
<dbReference type="Pfam" id="PF00550">
    <property type="entry name" value="PP-binding"/>
    <property type="match status" value="2"/>
</dbReference>
<dbReference type="InterPro" id="IPR042104">
    <property type="entry name" value="PKS_dehydratase_sf"/>
</dbReference>
<accession>A0A9W9SLN6</accession>
<dbReference type="InterPro" id="IPR050091">
    <property type="entry name" value="PKS_NRPS_Biosynth_Enz"/>
</dbReference>
<proteinExistence type="predicted"/>
<dbReference type="InterPro" id="IPR020841">
    <property type="entry name" value="PKS_Beta-ketoAc_synthase_dom"/>
</dbReference>
<reference evidence="11" key="1">
    <citation type="submission" date="2022-11" db="EMBL/GenBank/DDBJ databases">
        <authorList>
            <person name="Petersen C."/>
        </authorList>
    </citation>
    <scope>NUCLEOTIDE SEQUENCE</scope>
    <source>
        <strain evidence="11">IBT 29864</strain>
    </source>
</reference>
<dbReference type="InterPro" id="IPR032088">
    <property type="entry name" value="SAT"/>
</dbReference>
<gene>
    <name evidence="11" type="ORF">N7496_002392</name>
</gene>
<dbReference type="InterPro" id="IPR041068">
    <property type="entry name" value="HTH_51"/>
</dbReference>
<evidence type="ECO:0000259" key="10">
    <source>
        <dbReference type="PROSITE" id="PS52019"/>
    </source>
</evidence>
<dbReference type="InterPro" id="IPR049551">
    <property type="entry name" value="PKS_DH_C"/>
</dbReference>
<dbReference type="InterPro" id="IPR029063">
    <property type="entry name" value="SAM-dependent_MTases_sf"/>
</dbReference>